<gene>
    <name evidence="1" type="ORF">IWW38_000387</name>
</gene>
<comment type="caution">
    <text evidence="1">The sequence shown here is derived from an EMBL/GenBank/DDBJ whole genome shotgun (WGS) entry which is preliminary data.</text>
</comment>
<evidence type="ECO:0000313" key="1">
    <source>
        <dbReference type="EMBL" id="KAJ2900712.1"/>
    </source>
</evidence>
<dbReference type="Proteomes" id="UP001139981">
    <property type="component" value="Unassembled WGS sequence"/>
</dbReference>
<keyword evidence="2" id="KW-1185">Reference proteome</keyword>
<proteinExistence type="predicted"/>
<dbReference type="EMBL" id="JANBVB010000003">
    <property type="protein sequence ID" value="KAJ2900712.1"/>
    <property type="molecule type" value="Genomic_DNA"/>
</dbReference>
<organism evidence="1 2">
    <name type="scientific">Coemansia aciculifera</name>
    <dbReference type="NCBI Taxonomy" id="417176"/>
    <lineage>
        <taxon>Eukaryota</taxon>
        <taxon>Fungi</taxon>
        <taxon>Fungi incertae sedis</taxon>
        <taxon>Zoopagomycota</taxon>
        <taxon>Kickxellomycotina</taxon>
        <taxon>Kickxellomycetes</taxon>
        <taxon>Kickxellales</taxon>
        <taxon>Kickxellaceae</taxon>
        <taxon>Coemansia</taxon>
    </lineage>
</organism>
<accession>A0ACC1M904</accession>
<sequence>MRAAATCTLPLSRNRTLVTAALWPMPKYHQTPLVKSGGIVAGLQSMRNFHSSPIRRIEPAPQMAGEPVGNALANAAAQADPTVVTQAAMQIGDLAKYGLDTYLPTRLVEYALEYLFVTTGLPWWATIALMVVGVRAALFPLSLWSHRHQVRVNQVAPDLKLLTDKQKAASMSGDTVGSMRLMRDIQTFQKQHGIKPFHAAVGNLATLPFMIFMFCGLRHMATLPFTGMNTGGLWWFTNLAAADPTYILPIASGLGMVGMMEVQNRVTTAVPMAKEMKWAMRAGGLFMVYFVSDLPTGIFVFWMVNNLISLGQILLFSNPTFCRMMNIHIIKPVKYARPPESLLSQIDLKALVTGKKSKPSRKALKGSK</sequence>
<reference evidence="1" key="1">
    <citation type="submission" date="2022-07" db="EMBL/GenBank/DDBJ databases">
        <title>Phylogenomic reconstructions and comparative analyses of Kickxellomycotina fungi.</title>
        <authorList>
            <person name="Reynolds N.K."/>
            <person name="Stajich J.E."/>
            <person name="Barry K."/>
            <person name="Grigoriev I.V."/>
            <person name="Crous P."/>
            <person name="Smith M.E."/>
        </authorList>
    </citation>
    <scope>NUCLEOTIDE SEQUENCE</scope>
    <source>
        <strain evidence="1">CBS 190363</strain>
    </source>
</reference>
<evidence type="ECO:0000313" key="2">
    <source>
        <dbReference type="Proteomes" id="UP001139981"/>
    </source>
</evidence>
<protein>
    <submittedName>
        <fullName evidence="1">Uncharacterized protein</fullName>
    </submittedName>
</protein>
<name>A0ACC1M904_9FUNG</name>